<feature type="compositionally biased region" description="Low complexity" evidence="1">
    <location>
        <begin position="552"/>
        <end position="564"/>
    </location>
</feature>
<feature type="compositionally biased region" description="Low complexity" evidence="1">
    <location>
        <begin position="150"/>
        <end position="182"/>
    </location>
</feature>
<feature type="compositionally biased region" description="Basic and acidic residues" evidence="1">
    <location>
        <begin position="765"/>
        <end position="775"/>
    </location>
</feature>
<proteinExistence type="predicted"/>
<feature type="compositionally biased region" description="Low complexity" evidence="1">
    <location>
        <begin position="705"/>
        <end position="715"/>
    </location>
</feature>
<feature type="compositionally biased region" description="Basic and acidic residues" evidence="1">
    <location>
        <begin position="670"/>
        <end position="683"/>
    </location>
</feature>
<gene>
    <name evidence="2" type="ORF">MIMGU_mgv1a001186mg</name>
</gene>
<dbReference type="PANTHER" id="PTHR37393:SF1">
    <property type="entry name" value="AT-RICH INTERACTIVE DOMAIN-CONTAINING PROTEIN 1A-LIKE"/>
    <property type="match status" value="1"/>
</dbReference>
<protein>
    <submittedName>
        <fullName evidence="2">Uncharacterized protein</fullName>
    </submittedName>
</protein>
<feature type="region of interest" description="Disordered" evidence="1">
    <location>
        <begin position="461"/>
        <end position="870"/>
    </location>
</feature>
<name>A0A022RDP9_ERYGU</name>
<feature type="compositionally biased region" description="Basic and acidic residues" evidence="1">
    <location>
        <begin position="476"/>
        <end position="508"/>
    </location>
</feature>
<dbReference type="STRING" id="4155.A0A022RDP9"/>
<sequence>MVPSYELQQAADKTTAGVNQIVAQPAGPPSQAQNAPVVNAPVPVQNPNLQVNNVHSQVAPVSAPTPEQWYHQQYQQYYQQYMGYDPYQQQYYSYQQYQQPQSHVYPQPQQPPPPSQQPLPPQQQQPVPQAPQAHGQAQSQPPQAPPQVQGPPQGQAQAHAPNYQVPQQQTQPPTRPQTQVPLQTPPPPPHSQPLPFAQAMGMRPVQNPQVPQYQQPHVQMHHPQMQSQMQLQPPHTQSSNQLQPQPQPQPHHYYAQPQPHILPSQPNYSTAPAVLPQPPPGPPASGHHSYQQPQPPQKMHSQQHPVQPQQPGLIRPPLQQSSTPLQPQHQVPGIPSSQPQQQIPPHAQQPTHPIQPRAVFHPFQQAAPQHYAQQQQFTASFPNQLHQQGQLPYQQPMQSQMLPSGPAQPPPSQNYDGRASMPNQGIQPQNHSFSTGAFNPAQLASTQTPINQNYMKTSVPEQNAAVQETRSPSKGPVEKGTEGLKSVIKQEGDVKAPPEQHEISEEAGHSLADSDSLRKPDRENQMTQSHTAASASSAEGHILPPQSHDFYQQRPQAQVQGQPPSNVGTEGRGSFPHGKSTNPAEGRGPGYFGPPQQSFEPQSGPQGRAPPPQFEGQYGPPHVGRPNEASMSKDRMPGSVDGGGPMKNNSNEPNFLRVNGGSAPDSMFGSRDEKMKSLSREHLNPIPGEPTHTFNQGSLDRAPRGPMLPHHPSGGHSHGDGFGPGPEFGQHHMKHFTRRSPDREYSSPRGFGGPSSLSRNTSTFDDSREAHRFGEGSRSSNLSSDSFRDGRFPSFSGHPPRDGPGHPMRGNSGPGYFHTDENAGSGAFSGHGRVGESGVPGSYPHFGEPPMRNNYSLPGFPNSGNYAVSF</sequence>
<feature type="compositionally biased region" description="Basic and acidic residues" evidence="1">
    <location>
        <begin position="515"/>
        <end position="524"/>
    </location>
</feature>
<feature type="compositionally biased region" description="Low complexity" evidence="1">
    <location>
        <begin position="250"/>
        <end position="259"/>
    </location>
</feature>
<feature type="compositionally biased region" description="Low complexity" evidence="1">
    <location>
        <begin position="387"/>
        <end position="405"/>
    </location>
</feature>
<evidence type="ECO:0000256" key="1">
    <source>
        <dbReference type="SAM" id="MobiDB-lite"/>
    </source>
</evidence>
<feature type="compositionally biased region" description="Pro residues" evidence="1">
    <location>
        <begin position="108"/>
        <end position="123"/>
    </location>
</feature>
<accession>A0A022RDP9</accession>
<feature type="region of interest" description="Disordered" evidence="1">
    <location>
        <begin position="98"/>
        <end position="437"/>
    </location>
</feature>
<dbReference type="eggNOG" id="KOG0297">
    <property type="taxonomic scope" value="Eukaryota"/>
</dbReference>
<feature type="compositionally biased region" description="Polar residues" evidence="1">
    <location>
        <begin position="755"/>
        <end position="764"/>
    </location>
</feature>
<feature type="compositionally biased region" description="Pro residues" evidence="1">
    <location>
        <begin position="183"/>
        <end position="192"/>
    </location>
</feature>
<evidence type="ECO:0000313" key="3">
    <source>
        <dbReference type="Proteomes" id="UP000030748"/>
    </source>
</evidence>
<dbReference type="AlphaFoldDB" id="A0A022RDP9"/>
<feature type="compositionally biased region" description="Polar residues" evidence="1">
    <location>
        <begin position="595"/>
        <end position="605"/>
    </location>
</feature>
<reference evidence="2 3" key="1">
    <citation type="journal article" date="2013" name="Proc. Natl. Acad. Sci. U.S.A.">
        <title>Fine-scale variation in meiotic recombination in Mimulus inferred from population shotgun sequencing.</title>
        <authorList>
            <person name="Hellsten U."/>
            <person name="Wright K.M."/>
            <person name="Jenkins J."/>
            <person name="Shu S."/>
            <person name="Yuan Y."/>
            <person name="Wessler S.R."/>
            <person name="Schmutz J."/>
            <person name="Willis J.H."/>
            <person name="Rokhsar D.S."/>
        </authorList>
    </citation>
    <scope>NUCLEOTIDE SEQUENCE [LARGE SCALE GENOMIC DNA]</scope>
    <source>
        <strain evidence="3">cv. DUN x IM62</strain>
    </source>
</reference>
<keyword evidence="3" id="KW-1185">Reference proteome</keyword>
<dbReference type="Proteomes" id="UP000030748">
    <property type="component" value="Unassembled WGS sequence"/>
</dbReference>
<feature type="compositionally biased region" description="Polar residues" evidence="1">
    <location>
        <begin position="461"/>
        <end position="472"/>
    </location>
</feature>
<dbReference type="EMBL" id="KI630480">
    <property type="protein sequence ID" value="EYU38452.1"/>
    <property type="molecule type" value="Genomic_DNA"/>
</dbReference>
<dbReference type="PANTHER" id="PTHR37393">
    <property type="entry name" value="AT-RICH INTERACTIVE DOMAIN-CONTAINING PROTEIN 1A-LIKE"/>
    <property type="match status" value="1"/>
</dbReference>
<feature type="compositionally biased region" description="Polar residues" evidence="1">
    <location>
        <begin position="421"/>
        <end position="437"/>
    </location>
</feature>
<feature type="compositionally biased region" description="Low complexity" evidence="1">
    <location>
        <begin position="98"/>
        <end position="107"/>
    </location>
</feature>
<feature type="compositionally biased region" description="Low complexity" evidence="1">
    <location>
        <begin position="124"/>
        <end position="141"/>
    </location>
</feature>
<evidence type="ECO:0000313" key="2">
    <source>
        <dbReference type="EMBL" id="EYU38452.1"/>
    </source>
</evidence>
<feature type="compositionally biased region" description="Low complexity" evidence="1">
    <location>
        <begin position="302"/>
        <end position="377"/>
    </location>
</feature>
<organism evidence="2 3">
    <name type="scientific">Erythranthe guttata</name>
    <name type="common">Yellow monkey flower</name>
    <name type="synonym">Mimulus guttatus</name>
    <dbReference type="NCBI Taxonomy" id="4155"/>
    <lineage>
        <taxon>Eukaryota</taxon>
        <taxon>Viridiplantae</taxon>
        <taxon>Streptophyta</taxon>
        <taxon>Embryophyta</taxon>
        <taxon>Tracheophyta</taxon>
        <taxon>Spermatophyta</taxon>
        <taxon>Magnoliopsida</taxon>
        <taxon>eudicotyledons</taxon>
        <taxon>Gunneridae</taxon>
        <taxon>Pentapetalae</taxon>
        <taxon>asterids</taxon>
        <taxon>lamiids</taxon>
        <taxon>Lamiales</taxon>
        <taxon>Phrymaceae</taxon>
        <taxon>Erythranthe</taxon>
    </lineage>
</organism>
<feature type="compositionally biased region" description="Low complexity" evidence="1">
    <location>
        <begin position="204"/>
        <end position="234"/>
    </location>
</feature>